<evidence type="ECO:0000256" key="11">
    <source>
        <dbReference type="ARBA" id="ARBA00047944"/>
    </source>
</evidence>
<dbReference type="GO" id="GO:0008168">
    <property type="term" value="F:methyltransferase activity"/>
    <property type="evidence" value="ECO:0007669"/>
    <property type="project" value="UniProtKB-KW"/>
</dbReference>
<feature type="domain" description="Ribosomal RNA small subunit methyltransferase E methyltransferase" evidence="13">
    <location>
        <begin position="79"/>
        <end position="244"/>
    </location>
</feature>
<evidence type="ECO:0000313" key="16">
    <source>
        <dbReference type="Proteomes" id="UP001163266"/>
    </source>
</evidence>
<dbReference type="EMBL" id="CP110257">
    <property type="protein sequence ID" value="UZD55186.1"/>
    <property type="molecule type" value="Genomic_DNA"/>
</dbReference>
<evidence type="ECO:0000313" key="15">
    <source>
        <dbReference type="EMBL" id="UZD55186.1"/>
    </source>
</evidence>
<dbReference type="EC" id="2.1.1.193" evidence="3 12"/>
<evidence type="ECO:0000256" key="5">
    <source>
        <dbReference type="ARBA" id="ARBA00022490"/>
    </source>
</evidence>
<comment type="similarity">
    <text evidence="2 12">Belongs to the RNA methyltransferase RsmE family.</text>
</comment>
<organism evidence="15 16">
    <name type="scientific">Caldimonas aquatica</name>
    <dbReference type="NCBI Taxonomy" id="376175"/>
    <lineage>
        <taxon>Bacteria</taxon>
        <taxon>Pseudomonadati</taxon>
        <taxon>Pseudomonadota</taxon>
        <taxon>Betaproteobacteria</taxon>
        <taxon>Burkholderiales</taxon>
        <taxon>Sphaerotilaceae</taxon>
        <taxon>Caldimonas</taxon>
    </lineage>
</organism>
<evidence type="ECO:0000256" key="7">
    <source>
        <dbReference type="ARBA" id="ARBA00022603"/>
    </source>
</evidence>
<dbReference type="Pfam" id="PF20260">
    <property type="entry name" value="PUA_4"/>
    <property type="match status" value="1"/>
</dbReference>
<dbReference type="Pfam" id="PF04452">
    <property type="entry name" value="Methyltrans_RNA"/>
    <property type="match status" value="1"/>
</dbReference>
<keyword evidence="8 12" id="KW-0808">Transferase</keyword>
<dbReference type="Gene3D" id="2.40.240.20">
    <property type="entry name" value="Hypothetical PUA domain-like, domain 1"/>
    <property type="match status" value="1"/>
</dbReference>
<evidence type="ECO:0000256" key="12">
    <source>
        <dbReference type="PIRNR" id="PIRNR015601"/>
    </source>
</evidence>
<dbReference type="InterPro" id="IPR029026">
    <property type="entry name" value="tRNA_m1G_MTases_N"/>
</dbReference>
<dbReference type="NCBIfam" id="TIGR00046">
    <property type="entry name" value="RsmE family RNA methyltransferase"/>
    <property type="match status" value="1"/>
</dbReference>
<dbReference type="RefSeq" id="WP_264892944.1">
    <property type="nucleotide sequence ID" value="NZ_CP110257.1"/>
</dbReference>
<dbReference type="NCBIfam" id="NF008692">
    <property type="entry name" value="PRK11713.1-5"/>
    <property type="match status" value="1"/>
</dbReference>
<dbReference type="PANTHER" id="PTHR30027">
    <property type="entry name" value="RIBOSOMAL RNA SMALL SUBUNIT METHYLTRANSFERASE E"/>
    <property type="match status" value="1"/>
</dbReference>
<dbReference type="Gene3D" id="3.40.1280.10">
    <property type="match status" value="1"/>
</dbReference>
<comment type="catalytic activity">
    <reaction evidence="11 12">
        <text>uridine(1498) in 16S rRNA + S-adenosyl-L-methionine = N(3)-methyluridine(1498) in 16S rRNA + S-adenosyl-L-homocysteine + H(+)</text>
        <dbReference type="Rhea" id="RHEA:42920"/>
        <dbReference type="Rhea" id="RHEA-COMP:10283"/>
        <dbReference type="Rhea" id="RHEA-COMP:10284"/>
        <dbReference type="ChEBI" id="CHEBI:15378"/>
        <dbReference type="ChEBI" id="CHEBI:57856"/>
        <dbReference type="ChEBI" id="CHEBI:59789"/>
        <dbReference type="ChEBI" id="CHEBI:65315"/>
        <dbReference type="ChEBI" id="CHEBI:74502"/>
        <dbReference type="EC" id="2.1.1.193"/>
    </reaction>
</comment>
<dbReference type="InterPro" id="IPR006700">
    <property type="entry name" value="RsmE"/>
</dbReference>
<accession>A0ABY6MT46</accession>
<evidence type="ECO:0000256" key="2">
    <source>
        <dbReference type="ARBA" id="ARBA00005528"/>
    </source>
</evidence>
<dbReference type="InterPro" id="IPR015947">
    <property type="entry name" value="PUA-like_sf"/>
</dbReference>
<dbReference type="CDD" id="cd18084">
    <property type="entry name" value="RsmE-like"/>
    <property type="match status" value="1"/>
</dbReference>
<evidence type="ECO:0000259" key="14">
    <source>
        <dbReference type="Pfam" id="PF20260"/>
    </source>
</evidence>
<dbReference type="PIRSF" id="PIRSF015601">
    <property type="entry name" value="MTase_slr0722"/>
    <property type="match status" value="1"/>
</dbReference>
<evidence type="ECO:0000256" key="10">
    <source>
        <dbReference type="ARBA" id="ARBA00025699"/>
    </source>
</evidence>
<keyword evidence="7 12" id="KW-0489">Methyltransferase</keyword>
<comment type="function">
    <text evidence="10 12">Specifically methylates the N3 position of the uracil ring of uridine 1498 (m3U1498) in 16S rRNA. Acts on the fully assembled 30S ribosomal subunit.</text>
</comment>
<keyword evidence="9 12" id="KW-0949">S-adenosyl-L-methionine</keyword>
<name>A0ABY6MT46_9BURK</name>
<evidence type="ECO:0000256" key="4">
    <source>
        <dbReference type="ARBA" id="ARBA00013673"/>
    </source>
</evidence>
<evidence type="ECO:0000256" key="3">
    <source>
        <dbReference type="ARBA" id="ARBA00012328"/>
    </source>
</evidence>
<dbReference type="PANTHER" id="PTHR30027:SF3">
    <property type="entry name" value="16S RRNA (URACIL(1498)-N(3))-METHYLTRANSFERASE"/>
    <property type="match status" value="1"/>
</dbReference>
<dbReference type="SUPFAM" id="SSF88697">
    <property type="entry name" value="PUA domain-like"/>
    <property type="match status" value="1"/>
</dbReference>
<keyword evidence="6 12" id="KW-0698">rRNA processing</keyword>
<keyword evidence="16" id="KW-1185">Reference proteome</keyword>
<protein>
    <recommendedName>
        <fullName evidence="4 12">Ribosomal RNA small subunit methyltransferase E</fullName>
        <ecNumber evidence="3 12">2.1.1.193</ecNumber>
    </recommendedName>
</protein>
<dbReference type="GO" id="GO:0032259">
    <property type="term" value="P:methylation"/>
    <property type="evidence" value="ECO:0007669"/>
    <property type="project" value="UniProtKB-KW"/>
</dbReference>
<reference evidence="15" key="1">
    <citation type="submission" date="2022-10" db="EMBL/GenBank/DDBJ databases">
        <title>Complete genome sequence of Schlegelella aquatica LMG 23380.</title>
        <authorList>
            <person name="Musilova J."/>
            <person name="Kourilova X."/>
            <person name="Bezdicek M."/>
            <person name="Hermankova K."/>
            <person name="Obruca S."/>
            <person name="Sedlar K."/>
        </authorList>
    </citation>
    <scope>NUCLEOTIDE SEQUENCE</scope>
    <source>
        <strain evidence="15">LMG 23380</strain>
    </source>
</reference>
<sequence length="249" mass="26237">MSSKTSVRLHVPAALAAGLVFTLPPGPSRHAQVLRLQPGDDVRLFNGEGGEWAARIVRMGRQAVDVEVSAFHAVDREAARPVLLALGMPANDRMDTVVEKATELGVHALQPLVCERSVLRLSAERAERKVGHWQGVATAAAEQCGRTRVPVVAPVRELREWLSGPLPADDAPTARLLLSLAPGARTLPALGLTGAEPVVLLSGPEGGLTPAEEALALARGWTPVSLGARTLRADTAPLAALAWLMLQSS</sequence>
<evidence type="ECO:0000256" key="1">
    <source>
        <dbReference type="ARBA" id="ARBA00004496"/>
    </source>
</evidence>
<dbReference type="InterPro" id="IPR029028">
    <property type="entry name" value="Alpha/beta_knot_MTases"/>
</dbReference>
<gene>
    <name evidence="15" type="ORF">OMP39_00880</name>
</gene>
<evidence type="ECO:0000256" key="6">
    <source>
        <dbReference type="ARBA" id="ARBA00022552"/>
    </source>
</evidence>
<evidence type="ECO:0000259" key="13">
    <source>
        <dbReference type="Pfam" id="PF04452"/>
    </source>
</evidence>
<feature type="domain" description="Ribosomal RNA small subunit methyltransferase E PUA-like" evidence="14">
    <location>
        <begin position="29"/>
        <end position="68"/>
    </location>
</feature>
<dbReference type="InterPro" id="IPR046886">
    <property type="entry name" value="RsmE_MTase_dom"/>
</dbReference>
<evidence type="ECO:0000256" key="9">
    <source>
        <dbReference type="ARBA" id="ARBA00022691"/>
    </source>
</evidence>
<evidence type="ECO:0000256" key="8">
    <source>
        <dbReference type="ARBA" id="ARBA00022679"/>
    </source>
</evidence>
<keyword evidence="5 12" id="KW-0963">Cytoplasm</keyword>
<dbReference type="InterPro" id="IPR046887">
    <property type="entry name" value="RsmE_PUA-like"/>
</dbReference>
<dbReference type="SUPFAM" id="SSF75217">
    <property type="entry name" value="alpha/beta knot"/>
    <property type="match status" value="1"/>
</dbReference>
<proteinExistence type="inferred from homology"/>
<dbReference type="Proteomes" id="UP001163266">
    <property type="component" value="Chromosome"/>
</dbReference>
<comment type="subcellular location">
    <subcellularLocation>
        <location evidence="1 12">Cytoplasm</location>
    </subcellularLocation>
</comment>